<sequence length="242" mass="25885">MNVFVIGITGKIGRLLMQELLSRGDAVHGLVRRDEQRADLAAHGVDAVVGDLAGMSVEELAEAFGDVDAIVFTAGSNGGSREFTKAVDGDGFVKAIEAARRAGVVRLAHVSVFPEAWRERDLGDEVEYYFAVKKEADMALSRSDLDWLIIRPSLLVDDPGLGTISLGPAEFHGQVARADVAETIAELLHEPGIGRQILELNTGSTPIRDAVKANAHRRQPDAGQVHAAPVPLRRNQGVGGKN</sequence>
<organism evidence="3 4">
    <name type="scientific">Streptomyces coeruleofuscus</name>
    <dbReference type="NCBI Taxonomy" id="66879"/>
    <lineage>
        <taxon>Bacteria</taxon>
        <taxon>Bacillati</taxon>
        <taxon>Actinomycetota</taxon>
        <taxon>Actinomycetes</taxon>
        <taxon>Kitasatosporales</taxon>
        <taxon>Streptomycetaceae</taxon>
        <taxon>Streptomyces</taxon>
    </lineage>
</organism>
<dbReference type="EMBL" id="BAAASE010000005">
    <property type="protein sequence ID" value="GAA2401776.1"/>
    <property type="molecule type" value="Genomic_DNA"/>
</dbReference>
<dbReference type="Pfam" id="PF13460">
    <property type="entry name" value="NAD_binding_10"/>
    <property type="match status" value="1"/>
</dbReference>
<dbReference type="Gene3D" id="3.40.50.720">
    <property type="entry name" value="NAD(P)-binding Rossmann-like Domain"/>
    <property type="match status" value="1"/>
</dbReference>
<comment type="caution">
    <text evidence="3">The sequence shown here is derived from an EMBL/GenBank/DDBJ whole genome shotgun (WGS) entry which is preliminary data.</text>
</comment>
<reference evidence="4" key="1">
    <citation type="journal article" date="2019" name="Int. J. Syst. Evol. Microbiol.">
        <title>The Global Catalogue of Microorganisms (GCM) 10K type strain sequencing project: providing services to taxonomists for standard genome sequencing and annotation.</title>
        <authorList>
            <consortium name="The Broad Institute Genomics Platform"/>
            <consortium name="The Broad Institute Genome Sequencing Center for Infectious Disease"/>
            <person name="Wu L."/>
            <person name="Ma J."/>
        </authorList>
    </citation>
    <scope>NUCLEOTIDE SEQUENCE [LARGE SCALE GENOMIC DNA]</scope>
    <source>
        <strain evidence="4">JCM 4358</strain>
    </source>
</reference>
<gene>
    <name evidence="3" type="ORF">GCM10010255_39030</name>
</gene>
<dbReference type="CDD" id="cd05243">
    <property type="entry name" value="SDR_a5"/>
    <property type="match status" value="1"/>
</dbReference>
<dbReference type="PANTHER" id="PTHR15020">
    <property type="entry name" value="FLAVIN REDUCTASE-RELATED"/>
    <property type="match status" value="1"/>
</dbReference>
<dbReference type="PANTHER" id="PTHR15020:SF50">
    <property type="entry name" value="UPF0659 PROTEIN YMR090W"/>
    <property type="match status" value="1"/>
</dbReference>
<evidence type="ECO:0000259" key="2">
    <source>
        <dbReference type="Pfam" id="PF13460"/>
    </source>
</evidence>
<dbReference type="InterPro" id="IPR016040">
    <property type="entry name" value="NAD(P)-bd_dom"/>
</dbReference>
<dbReference type="RefSeq" id="WP_086855150.1">
    <property type="nucleotide sequence ID" value="NZ_BAAASE010000005.1"/>
</dbReference>
<evidence type="ECO:0000313" key="3">
    <source>
        <dbReference type="EMBL" id="GAA2401776.1"/>
    </source>
</evidence>
<protein>
    <submittedName>
        <fullName evidence="3">SDR family oxidoreductase</fullName>
    </submittedName>
</protein>
<accession>A0ABN3IEW9</accession>
<dbReference type="SUPFAM" id="SSF51735">
    <property type="entry name" value="NAD(P)-binding Rossmann-fold domains"/>
    <property type="match status" value="1"/>
</dbReference>
<evidence type="ECO:0000256" key="1">
    <source>
        <dbReference type="SAM" id="MobiDB-lite"/>
    </source>
</evidence>
<feature type="domain" description="NAD(P)-binding" evidence="2">
    <location>
        <begin position="7"/>
        <end position="191"/>
    </location>
</feature>
<proteinExistence type="predicted"/>
<feature type="region of interest" description="Disordered" evidence="1">
    <location>
        <begin position="215"/>
        <end position="242"/>
    </location>
</feature>
<dbReference type="InterPro" id="IPR036291">
    <property type="entry name" value="NAD(P)-bd_dom_sf"/>
</dbReference>
<keyword evidence="4" id="KW-1185">Reference proteome</keyword>
<name>A0ABN3IEW9_9ACTN</name>
<evidence type="ECO:0000313" key="4">
    <source>
        <dbReference type="Proteomes" id="UP001499986"/>
    </source>
</evidence>
<dbReference type="Proteomes" id="UP001499986">
    <property type="component" value="Unassembled WGS sequence"/>
</dbReference>